<comment type="caution">
    <text evidence="7">The sequence shown here is derived from an EMBL/GenBank/DDBJ whole genome shotgun (WGS) entry which is preliminary data.</text>
</comment>
<accession>A0AB35MI98</accession>
<feature type="domain" description="HTH lacI-type" evidence="5">
    <location>
        <begin position="11"/>
        <end position="69"/>
    </location>
</feature>
<name>A0AB35MI98_9MICO</name>
<dbReference type="InterPro" id="IPR001387">
    <property type="entry name" value="Cro/C1-type_HTH"/>
</dbReference>
<feature type="domain" description="HTH cro/C1-type" evidence="6">
    <location>
        <begin position="8"/>
        <end position="36"/>
    </location>
</feature>
<evidence type="ECO:0000256" key="1">
    <source>
        <dbReference type="ARBA" id="ARBA00022491"/>
    </source>
</evidence>
<gene>
    <name evidence="7" type="ORF">QQ002_07645</name>
</gene>
<dbReference type="Gene3D" id="3.40.50.2300">
    <property type="match status" value="2"/>
</dbReference>
<dbReference type="InterPro" id="IPR046335">
    <property type="entry name" value="LacI/GalR-like_sensor"/>
</dbReference>
<keyword evidence="1" id="KW-0678">Repressor</keyword>
<dbReference type="PANTHER" id="PTHR30146:SF148">
    <property type="entry name" value="HTH-TYPE TRANSCRIPTIONAL REPRESSOR PURR-RELATED"/>
    <property type="match status" value="1"/>
</dbReference>
<dbReference type="Pfam" id="PF00356">
    <property type="entry name" value="LacI"/>
    <property type="match status" value="1"/>
</dbReference>
<evidence type="ECO:0000256" key="2">
    <source>
        <dbReference type="ARBA" id="ARBA00023015"/>
    </source>
</evidence>
<dbReference type="InterPro" id="IPR010982">
    <property type="entry name" value="Lambda_DNA-bd_dom_sf"/>
</dbReference>
<dbReference type="Pfam" id="PF13377">
    <property type="entry name" value="Peripla_BP_3"/>
    <property type="match status" value="1"/>
</dbReference>
<evidence type="ECO:0000259" key="6">
    <source>
        <dbReference type="PROSITE" id="PS50943"/>
    </source>
</evidence>
<evidence type="ECO:0000313" key="8">
    <source>
        <dbReference type="Proteomes" id="UP001172756"/>
    </source>
</evidence>
<evidence type="ECO:0000256" key="4">
    <source>
        <dbReference type="ARBA" id="ARBA00023163"/>
    </source>
</evidence>
<evidence type="ECO:0000256" key="3">
    <source>
        <dbReference type="ARBA" id="ARBA00023125"/>
    </source>
</evidence>
<dbReference type="Proteomes" id="UP001172756">
    <property type="component" value="Unassembled WGS sequence"/>
</dbReference>
<dbReference type="GO" id="GO:0000976">
    <property type="term" value="F:transcription cis-regulatory region binding"/>
    <property type="evidence" value="ECO:0007669"/>
    <property type="project" value="TreeGrafter"/>
</dbReference>
<dbReference type="Gene3D" id="1.10.260.40">
    <property type="entry name" value="lambda repressor-like DNA-binding domains"/>
    <property type="match status" value="1"/>
</dbReference>
<dbReference type="GO" id="GO:0003700">
    <property type="term" value="F:DNA-binding transcription factor activity"/>
    <property type="evidence" value="ECO:0007669"/>
    <property type="project" value="TreeGrafter"/>
</dbReference>
<dbReference type="AlphaFoldDB" id="A0AB35MI98"/>
<protein>
    <submittedName>
        <fullName evidence="7">LacI family DNA-binding transcriptional regulator</fullName>
    </submittedName>
</protein>
<dbReference type="PROSITE" id="PS50943">
    <property type="entry name" value="HTH_CROC1"/>
    <property type="match status" value="1"/>
</dbReference>
<dbReference type="InterPro" id="IPR000843">
    <property type="entry name" value="HTH_LacI"/>
</dbReference>
<dbReference type="PROSITE" id="PS50932">
    <property type="entry name" value="HTH_LACI_2"/>
    <property type="match status" value="1"/>
</dbReference>
<reference evidence="7 8" key="1">
    <citation type="submission" date="2023-06" db="EMBL/GenBank/DDBJ databases">
        <title>SYSU T0a273.</title>
        <authorList>
            <person name="Gao L."/>
            <person name="Fang B.-Z."/>
            <person name="Li W.-J."/>
        </authorList>
    </citation>
    <scope>NUCLEOTIDE SEQUENCE [LARGE SCALE GENOMIC DNA]</scope>
    <source>
        <strain evidence="7 8">SYSU T0a273</strain>
    </source>
</reference>
<dbReference type="InterPro" id="IPR028082">
    <property type="entry name" value="Peripla_BP_I"/>
</dbReference>
<keyword evidence="3 7" id="KW-0238">DNA-binding</keyword>
<dbReference type="RefSeq" id="WP_301160283.1">
    <property type="nucleotide sequence ID" value="NZ_JAUHQB010000004.1"/>
</dbReference>
<evidence type="ECO:0000313" key="7">
    <source>
        <dbReference type="EMBL" id="MDN4483408.1"/>
    </source>
</evidence>
<dbReference type="CDD" id="cd06267">
    <property type="entry name" value="PBP1_LacI_sugar_binding-like"/>
    <property type="match status" value="1"/>
</dbReference>
<dbReference type="SUPFAM" id="SSF53822">
    <property type="entry name" value="Periplasmic binding protein-like I"/>
    <property type="match status" value="1"/>
</dbReference>
<dbReference type="EMBL" id="JAUHQB010000004">
    <property type="protein sequence ID" value="MDN4483408.1"/>
    <property type="molecule type" value="Genomic_DNA"/>
</dbReference>
<evidence type="ECO:0000259" key="5">
    <source>
        <dbReference type="PROSITE" id="PS50932"/>
    </source>
</evidence>
<dbReference type="SUPFAM" id="SSF47413">
    <property type="entry name" value="lambda repressor-like DNA-binding domains"/>
    <property type="match status" value="1"/>
</dbReference>
<keyword evidence="2" id="KW-0805">Transcription regulation</keyword>
<proteinExistence type="predicted"/>
<keyword evidence="4" id="KW-0804">Transcription</keyword>
<dbReference type="SMART" id="SM00354">
    <property type="entry name" value="HTH_LACI"/>
    <property type="match status" value="1"/>
</dbReference>
<dbReference type="PANTHER" id="PTHR30146">
    <property type="entry name" value="LACI-RELATED TRANSCRIPTIONAL REPRESSOR"/>
    <property type="match status" value="1"/>
</dbReference>
<organism evidence="7 8">
    <name type="scientific">Demequina lignilytica</name>
    <dbReference type="NCBI Taxonomy" id="3051663"/>
    <lineage>
        <taxon>Bacteria</taxon>
        <taxon>Bacillati</taxon>
        <taxon>Actinomycetota</taxon>
        <taxon>Actinomycetes</taxon>
        <taxon>Micrococcales</taxon>
        <taxon>Demequinaceae</taxon>
        <taxon>Demequina</taxon>
    </lineage>
</organism>
<sequence>MSTSQAPKRRITQRQIAERAGVSQATVSLVVNGKAEALSRIPASTRDRVLAVIREAEYVADPVARSLAGHGNHLIGIFTYEPAFPTASMDFYATLLSGIEGAAESLGYDLLLFTSAPVKEGKRSVFHPYSRIRLADGCLLLGREIASEELERMVETDFPFVVVGRRDTPGIPYVAVDYVTGTATLVEQAWEAGHRGFALLAVASEGESTRDRREGFTSALAGHGVEGDVLAVDPDDIASAWRWLRATEATVAFVESPADALGLHRQAAKEGIAVPDDLSIVVLADPSRAREEDPDFTRLSPPRERLGAEALALLSRILDPEVEVPVEAQRLTLACEITPGKTLAAPHAQPDQNGVSPS</sequence>
<dbReference type="CDD" id="cd01392">
    <property type="entry name" value="HTH_LacI"/>
    <property type="match status" value="1"/>
</dbReference>